<reference evidence="8 9" key="1">
    <citation type="submission" date="2015-02" db="EMBL/GenBank/DDBJ databases">
        <title>Draft genome sequence of Kitasatospora griseola MF730-N6, a bafilomycin, terpentecin and satosporin producer.</title>
        <authorList>
            <person name="Arens J.C."/>
            <person name="Haltli B."/>
            <person name="Kerr R.G."/>
        </authorList>
    </citation>
    <scope>NUCLEOTIDE SEQUENCE [LARGE SCALE GENOMIC DNA]</scope>
    <source>
        <strain evidence="8 9">MF730-N6</strain>
    </source>
</reference>
<dbReference type="PANTHER" id="PTHR43663:SF1">
    <property type="entry name" value="CHROMATE TRANSPORTER"/>
    <property type="match status" value="1"/>
</dbReference>
<evidence type="ECO:0000256" key="4">
    <source>
        <dbReference type="ARBA" id="ARBA00022692"/>
    </source>
</evidence>
<evidence type="ECO:0000256" key="7">
    <source>
        <dbReference type="SAM" id="Phobius"/>
    </source>
</evidence>
<name>A0A0D0P1A2_KITGR</name>
<protein>
    <submittedName>
        <fullName evidence="8">Chromate transporter</fullName>
    </submittedName>
</protein>
<dbReference type="AlphaFoldDB" id="A0A0D0P1A2"/>
<feature type="transmembrane region" description="Helical" evidence="7">
    <location>
        <begin position="284"/>
        <end position="317"/>
    </location>
</feature>
<comment type="caution">
    <text evidence="8">The sequence shown here is derived from an EMBL/GenBank/DDBJ whole genome shotgun (WGS) entry which is preliminary data.</text>
</comment>
<dbReference type="Pfam" id="PF02417">
    <property type="entry name" value="Chromate_transp"/>
    <property type="match status" value="2"/>
</dbReference>
<dbReference type="EMBL" id="JXZB01000002">
    <property type="protein sequence ID" value="KIQ65366.1"/>
    <property type="molecule type" value="Genomic_DNA"/>
</dbReference>
<dbReference type="InterPro" id="IPR003370">
    <property type="entry name" value="Chromate_transpt"/>
</dbReference>
<dbReference type="NCBIfam" id="TIGR00937">
    <property type="entry name" value="2A51"/>
    <property type="match status" value="1"/>
</dbReference>
<feature type="transmembrane region" description="Helical" evidence="7">
    <location>
        <begin position="378"/>
        <end position="396"/>
    </location>
</feature>
<keyword evidence="4 7" id="KW-0812">Transmembrane</keyword>
<keyword evidence="3" id="KW-1003">Cell membrane</keyword>
<dbReference type="GO" id="GO:0005886">
    <property type="term" value="C:plasma membrane"/>
    <property type="evidence" value="ECO:0007669"/>
    <property type="project" value="UniProtKB-SubCell"/>
</dbReference>
<feature type="transmembrane region" description="Helical" evidence="7">
    <location>
        <begin position="356"/>
        <end position="371"/>
    </location>
</feature>
<proteinExistence type="inferred from homology"/>
<dbReference type="PATRIC" id="fig|2064.6.peg.3378"/>
<comment type="subcellular location">
    <subcellularLocation>
        <location evidence="1">Cell membrane</location>
        <topology evidence="1">Multi-pass membrane protein</topology>
    </subcellularLocation>
</comment>
<evidence type="ECO:0000256" key="2">
    <source>
        <dbReference type="ARBA" id="ARBA00005262"/>
    </source>
</evidence>
<keyword evidence="6 7" id="KW-0472">Membrane</keyword>
<evidence type="ECO:0000256" key="5">
    <source>
        <dbReference type="ARBA" id="ARBA00022989"/>
    </source>
</evidence>
<evidence type="ECO:0000313" key="9">
    <source>
        <dbReference type="Proteomes" id="UP000032066"/>
    </source>
</evidence>
<dbReference type="GO" id="GO:0015109">
    <property type="term" value="F:chromate transmembrane transporter activity"/>
    <property type="evidence" value="ECO:0007669"/>
    <property type="project" value="InterPro"/>
</dbReference>
<organism evidence="8 9">
    <name type="scientific">Kitasatospora griseola</name>
    <name type="common">Streptomyces griseolosporeus</name>
    <dbReference type="NCBI Taxonomy" id="2064"/>
    <lineage>
        <taxon>Bacteria</taxon>
        <taxon>Bacillati</taxon>
        <taxon>Actinomycetota</taxon>
        <taxon>Actinomycetes</taxon>
        <taxon>Kitasatosporales</taxon>
        <taxon>Streptomycetaceae</taxon>
        <taxon>Kitasatospora</taxon>
    </lineage>
</organism>
<keyword evidence="5 7" id="KW-1133">Transmembrane helix</keyword>
<evidence type="ECO:0000313" key="8">
    <source>
        <dbReference type="EMBL" id="KIQ65366.1"/>
    </source>
</evidence>
<feature type="transmembrane region" description="Helical" evidence="7">
    <location>
        <begin position="81"/>
        <end position="104"/>
    </location>
</feature>
<dbReference type="Proteomes" id="UP000032066">
    <property type="component" value="Unassembled WGS sequence"/>
</dbReference>
<sequence>MVTEQVPLTVIAKEWGRIGVLGFGGPPAHILLLRRLCVEQRGWLAASEFEDGIAATNLLPGPASTQLAIFTAWRVRGTAGALVGGAAFILPGLVLILLLSALFLSGNPPRWVLGAAAGAGAAVAAVAAQAASALVPASLQRSGAGAARVRWVCYLLLGAAAAILTGPWLVLVLLATGAAEIAFRRGARRISRTGDTVPPRPKGDGPRAALPLLVPGLAATGGFGALAWVAFKVGALSYGGGFVIIPLMQQDAVHRYHWMTDGQFLNAVALGQITPGPVVQTVAVVGYAAAGVLGGLFAAAVAFGPSFLLVLLGAAHFDRLRANTAVQDFLTGAGPAVIGAIAGSAIPLALALHQPWQYAILALATAWLLLLRRTVVPCLLAAAALGTLAAISGLTLP</sequence>
<comment type="similarity">
    <text evidence="2">Belongs to the chromate ion transporter (CHR) (TC 2.A.51) family.</text>
</comment>
<dbReference type="PIRSF" id="PIRSF004810">
    <property type="entry name" value="ChrA"/>
    <property type="match status" value="1"/>
</dbReference>
<feature type="transmembrane region" description="Helical" evidence="7">
    <location>
        <begin position="111"/>
        <end position="134"/>
    </location>
</feature>
<feature type="transmembrane region" description="Helical" evidence="7">
    <location>
        <begin position="329"/>
        <end position="350"/>
    </location>
</feature>
<dbReference type="PANTHER" id="PTHR43663">
    <property type="entry name" value="CHROMATE TRANSPORT PROTEIN-RELATED"/>
    <property type="match status" value="1"/>
</dbReference>
<dbReference type="STRING" id="2064.TR51_15740"/>
<gene>
    <name evidence="8" type="ORF">TR51_15740</name>
</gene>
<keyword evidence="9" id="KW-1185">Reference proteome</keyword>
<dbReference type="OrthoDB" id="8969999at2"/>
<feature type="transmembrane region" description="Helical" evidence="7">
    <location>
        <begin position="154"/>
        <end position="183"/>
    </location>
</feature>
<accession>A0A0D0P1A2</accession>
<dbReference type="InterPro" id="IPR014047">
    <property type="entry name" value="Chr_Tranpt_l_chain"/>
</dbReference>
<evidence type="ECO:0000256" key="1">
    <source>
        <dbReference type="ARBA" id="ARBA00004651"/>
    </source>
</evidence>
<evidence type="ECO:0000256" key="3">
    <source>
        <dbReference type="ARBA" id="ARBA00022475"/>
    </source>
</evidence>
<dbReference type="InterPro" id="IPR052518">
    <property type="entry name" value="CHR_Transporter"/>
</dbReference>
<evidence type="ECO:0000256" key="6">
    <source>
        <dbReference type="ARBA" id="ARBA00023136"/>
    </source>
</evidence>